<evidence type="ECO:0000256" key="2">
    <source>
        <dbReference type="ARBA" id="ARBA00022448"/>
    </source>
</evidence>
<keyword evidence="10" id="KW-1185">Reference proteome</keyword>
<evidence type="ECO:0000256" key="4">
    <source>
        <dbReference type="ARBA" id="ARBA00022692"/>
    </source>
</evidence>
<name>A0ABS4EA78_9FIRM</name>
<comment type="subcellular location">
    <subcellularLocation>
        <location evidence="1 7">Cell membrane</location>
        <topology evidence="1 7">Multi-pass membrane protein</topology>
    </subcellularLocation>
</comment>
<keyword evidence="3" id="KW-1003">Cell membrane</keyword>
<feature type="transmembrane region" description="Helical" evidence="8">
    <location>
        <begin position="26"/>
        <end position="46"/>
    </location>
</feature>
<evidence type="ECO:0000313" key="10">
    <source>
        <dbReference type="Proteomes" id="UP000767291"/>
    </source>
</evidence>
<comment type="caution">
    <text evidence="9">The sequence shown here is derived from an EMBL/GenBank/DDBJ whole genome shotgun (WGS) entry which is preliminary data.</text>
</comment>
<feature type="transmembrane region" description="Helical" evidence="8">
    <location>
        <begin position="84"/>
        <end position="103"/>
    </location>
</feature>
<evidence type="ECO:0000313" key="9">
    <source>
        <dbReference type="EMBL" id="MBP1854813.1"/>
    </source>
</evidence>
<dbReference type="Proteomes" id="UP000767291">
    <property type="component" value="Unassembled WGS sequence"/>
</dbReference>
<evidence type="ECO:0000256" key="6">
    <source>
        <dbReference type="ARBA" id="ARBA00023136"/>
    </source>
</evidence>
<keyword evidence="2" id="KW-0813">Transport</keyword>
<dbReference type="InterPro" id="IPR045324">
    <property type="entry name" value="Small_multidrug_res"/>
</dbReference>
<dbReference type="RefSeq" id="WP_209456260.1">
    <property type="nucleotide sequence ID" value="NZ_BAAACS010000013.1"/>
</dbReference>
<dbReference type="InterPro" id="IPR000390">
    <property type="entry name" value="Small_drug/metabolite_transptr"/>
</dbReference>
<feature type="transmembrane region" description="Helical" evidence="8">
    <location>
        <begin position="58"/>
        <end position="78"/>
    </location>
</feature>
<keyword evidence="5 8" id="KW-1133">Transmembrane helix</keyword>
<comment type="similarity">
    <text evidence="7">Belongs to the drug/metabolite transporter (DMT) superfamily. Small multidrug resistance (SMR) (TC 2.A.7.1) family.</text>
</comment>
<sequence>MAYMHLFFAIIGEIFGTSLLKMSDGFSKLIPTIASMTSFVLAFYFLSMSLKSIQLNTAYAMWSGVGIVITTAVSVLLWKESINFASFAGIGLILVGVIVLNLYGPSH</sequence>
<evidence type="ECO:0000256" key="3">
    <source>
        <dbReference type="ARBA" id="ARBA00022475"/>
    </source>
</evidence>
<dbReference type="SUPFAM" id="SSF103481">
    <property type="entry name" value="Multidrug resistance efflux transporter EmrE"/>
    <property type="match status" value="1"/>
</dbReference>
<proteinExistence type="inferred from homology"/>
<keyword evidence="4 7" id="KW-0812">Transmembrane</keyword>
<dbReference type="EMBL" id="JAGGJX010000001">
    <property type="protein sequence ID" value="MBP1854813.1"/>
    <property type="molecule type" value="Genomic_DNA"/>
</dbReference>
<evidence type="ECO:0000256" key="5">
    <source>
        <dbReference type="ARBA" id="ARBA00022989"/>
    </source>
</evidence>
<accession>A0ABS4EA78</accession>
<organism evidence="9 10">
    <name type="scientific">Metaclostridioides mangenotii</name>
    <dbReference type="NCBI Taxonomy" id="1540"/>
    <lineage>
        <taxon>Bacteria</taxon>
        <taxon>Bacillati</taxon>
        <taxon>Bacillota</taxon>
        <taxon>Clostridia</taxon>
        <taxon>Peptostreptococcales</taxon>
        <taxon>Peptostreptococcaceae</taxon>
        <taxon>Metaclostridioides</taxon>
    </lineage>
</organism>
<dbReference type="PANTHER" id="PTHR30561:SF1">
    <property type="entry name" value="MULTIDRUG TRANSPORTER EMRE"/>
    <property type="match status" value="1"/>
</dbReference>
<keyword evidence="6 8" id="KW-0472">Membrane</keyword>
<dbReference type="Gene3D" id="1.10.3730.20">
    <property type="match status" value="1"/>
</dbReference>
<dbReference type="Pfam" id="PF00893">
    <property type="entry name" value="Multi_Drug_Res"/>
    <property type="match status" value="1"/>
</dbReference>
<gene>
    <name evidence="9" type="ORF">J2Z43_001203</name>
</gene>
<protein>
    <submittedName>
        <fullName evidence="9">Small multidrug resistance pump</fullName>
    </submittedName>
</protein>
<dbReference type="InterPro" id="IPR037185">
    <property type="entry name" value="EmrE-like"/>
</dbReference>
<reference evidence="9 10" key="1">
    <citation type="submission" date="2021-03" db="EMBL/GenBank/DDBJ databases">
        <title>Genomic Encyclopedia of Type Strains, Phase IV (KMG-IV): sequencing the most valuable type-strain genomes for metagenomic binning, comparative biology and taxonomic classification.</title>
        <authorList>
            <person name="Goeker M."/>
        </authorList>
    </citation>
    <scope>NUCLEOTIDE SEQUENCE [LARGE SCALE GENOMIC DNA]</scope>
    <source>
        <strain evidence="9 10">DSM 1289</strain>
    </source>
</reference>
<evidence type="ECO:0000256" key="1">
    <source>
        <dbReference type="ARBA" id="ARBA00004651"/>
    </source>
</evidence>
<dbReference type="PANTHER" id="PTHR30561">
    <property type="entry name" value="SMR FAMILY PROTON-DEPENDENT DRUG EFFLUX TRANSPORTER SUGE"/>
    <property type="match status" value="1"/>
</dbReference>
<evidence type="ECO:0000256" key="7">
    <source>
        <dbReference type="RuleBase" id="RU003942"/>
    </source>
</evidence>
<evidence type="ECO:0000256" key="8">
    <source>
        <dbReference type="SAM" id="Phobius"/>
    </source>
</evidence>